<sequence>MFIDWNLVVFLLPFIGLLISLVALGFAIAMHMRVTKIFRSANSADIEKLLKLHSKTLEDFVRFEAQSTLYMKSLDERIKKKMMSAETLRFNPFQGEGAGGNQSFSSVFADEEGTGVVITSMHTRERTNVFAKPLKNWQSEFELTEEEKTSIKNSKLNGAKK</sequence>
<evidence type="ECO:0008006" key="4">
    <source>
        <dbReference type="Google" id="ProtNLM"/>
    </source>
</evidence>
<dbReference type="AlphaFoldDB" id="A0A1G2V178"/>
<dbReference type="Pfam" id="PF14584">
    <property type="entry name" value="DUF4446"/>
    <property type="match status" value="1"/>
</dbReference>
<keyword evidence="1" id="KW-0472">Membrane</keyword>
<dbReference type="Proteomes" id="UP000177697">
    <property type="component" value="Unassembled WGS sequence"/>
</dbReference>
<name>A0A1G2V178_9BACT</name>
<evidence type="ECO:0000313" key="2">
    <source>
        <dbReference type="EMBL" id="OHB15386.1"/>
    </source>
</evidence>
<gene>
    <name evidence="2" type="ORF">A2431_03820</name>
</gene>
<comment type="caution">
    <text evidence="2">The sequence shown here is derived from an EMBL/GenBank/DDBJ whole genome shotgun (WGS) entry which is preliminary data.</text>
</comment>
<dbReference type="EMBL" id="MHWW01000009">
    <property type="protein sequence ID" value="OHB15386.1"/>
    <property type="molecule type" value="Genomic_DNA"/>
</dbReference>
<keyword evidence="1" id="KW-0812">Transmembrane</keyword>
<dbReference type="InterPro" id="IPR027981">
    <property type="entry name" value="DUF4446"/>
</dbReference>
<feature type="transmembrane region" description="Helical" evidence="1">
    <location>
        <begin position="6"/>
        <end position="29"/>
    </location>
</feature>
<proteinExistence type="predicted"/>
<accession>A0A1G2V178</accession>
<evidence type="ECO:0000313" key="3">
    <source>
        <dbReference type="Proteomes" id="UP000177697"/>
    </source>
</evidence>
<evidence type="ECO:0000256" key="1">
    <source>
        <dbReference type="SAM" id="Phobius"/>
    </source>
</evidence>
<keyword evidence="1" id="KW-1133">Transmembrane helix</keyword>
<organism evidence="2 3">
    <name type="scientific">Candidatus Zambryskibacteria bacterium RIFOXYC1_FULL_39_10</name>
    <dbReference type="NCBI Taxonomy" id="1802779"/>
    <lineage>
        <taxon>Bacteria</taxon>
        <taxon>Candidatus Zambryskiibacteriota</taxon>
    </lineage>
</organism>
<protein>
    <recommendedName>
        <fullName evidence="4">DUF4446 domain-containing protein</fullName>
    </recommendedName>
</protein>
<reference evidence="2 3" key="1">
    <citation type="journal article" date="2016" name="Nat. Commun.">
        <title>Thousands of microbial genomes shed light on interconnected biogeochemical processes in an aquifer system.</title>
        <authorList>
            <person name="Anantharaman K."/>
            <person name="Brown C.T."/>
            <person name="Hug L.A."/>
            <person name="Sharon I."/>
            <person name="Castelle C.J."/>
            <person name="Probst A.J."/>
            <person name="Thomas B.C."/>
            <person name="Singh A."/>
            <person name="Wilkins M.J."/>
            <person name="Karaoz U."/>
            <person name="Brodie E.L."/>
            <person name="Williams K.H."/>
            <person name="Hubbard S.S."/>
            <person name="Banfield J.F."/>
        </authorList>
    </citation>
    <scope>NUCLEOTIDE SEQUENCE [LARGE SCALE GENOMIC DNA]</scope>
</reference>